<dbReference type="Gene3D" id="2.40.170.20">
    <property type="entry name" value="TonB-dependent receptor, beta-barrel domain"/>
    <property type="match status" value="1"/>
</dbReference>
<dbReference type="Proteomes" id="UP000287701">
    <property type="component" value="Chromosome"/>
</dbReference>
<evidence type="ECO:0000256" key="3">
    <source>
        <dbReference type="ARBA" id="ARBA00023237"/>
    </source>
</evidence>
<organism evidence="4 5">
    <name type="scientific">Ornithobacterium rhinotracheale</name>
    <dbReference type="NCBI Taxonomy" id="28251"/>
    <lineage>
        <taxon>Bacteria</taxon>
        <taxon>Pseudomonadati</taxon>
        <taxon>Bacteroidota</taxon>
        <taxon>Flavobacteriia</taxon>
        <taxon>Flavobacteriales</taxon>
        <taxon>Weeksellaceae</taxon>
        <taxon>Ornithobacterium</taxon>
    </lineage>
</organism>
<protein>
    <submittedName>
        <fullName evidence="4">TonB-dependent receptor</fullName>
    </submittedName>
</protein>
<keyword evidence="3" id="KW-0998">Cell outer membrane</keyword>
<evidence type="ECO:0000256" key="2">
    <source>
        <dbReference type="ARBA" id="ARBA00023136"/>
    </source>
</evidence>
<keyword evidence="4" id="KW-0675">Receptor</keyword>
<sequence>MIRLWLSFLVIMISFNLYCQTKITGTVKSSSDEKVLYDAQVTLKGLGQSVQSDRIGYFQFIDVPNGSYTVEVNKVGYESYTQDFVVNGEKVIDLGDLFLSYDPQSVNVGVITLSSDELSSDESSTQSSVGLLQSSKDVFAKVAAYELGSFWFRPRGYDNKYSDVFFNGVRMNKIDNDRVDFGNWGGLNDVTRYPAEVTYGIAPSDYTFGDLGGVTYMDTRPSNLRTGNSLSYSLTNRSYRQRLMFTHNSGINAKGWGFTVSGARRWANEGRIPGTFYDAWAYYLGIEKRFNNKHSLLLSGFGAPNRRSSSSPNTQELYDLMGTDYNAYWGYQDGEKRSERIKKTHEPLVSLTHYWNITETSRLTTTLGYQFGENSSSRLDWNKAENPSPTYYRNLPSFYTYYTIPEMYSQSNIKKAEELTNLWKTDENFSQINWKRLYQLNQTFYGEAKYFLLSDVNRDKTFTFNSNYRNQISNAFGVHANLSYQKTNSTLYRQLDDLLGAKYVLDVDDFADAGQSGNSDESNPNRKAYKNNRVQYNYELDVDKIDAYLAGNYKVDNFDFTLGLKLANTSIQRNGLFDYYRYKNSKGKSEKHNFLDFGTKLNVTYKINGRNYVVMNAAYFTNAPTANDVFPQQRTNNLSIPDLKSAQIFSGDLSYLLRGSRVKARATGYFTDIKNEVETAFGYLERDNQNSNANLFTAEVTSGVAKQHFGAELAVEAQLSTTFTVNAAAAIGEYLYKNNPDLYYLSDEYSNQGGYQYEGKTYIKDYHVAASPQKAFSVGFQYRSPKYWWVGATANYLGDNYVSLAKTRRTKNFFMDKTTGMPYQEVVYDYSRNPEIVKTFVQQEKLDNAFMLNANAGKTFRIGNYYVGLSLSVNNVLNNKNYITSGFEQLRLANYQSLTDQRKRRTFGNKYWYDQGTSYFLNIFVRF</sequence>
<dbReference type="GO" id="GO:0009279">
    <property type="term" value="C:cell outer membrane"/>
    <property type="evidence" value="ECO:0007669"/>
    <property type="project" value="UniProtKB-SubCell"/>
</dbReference>
<dbReference type="InterPro" id="IPR036942">
    <property type="entry name" value="Beta-barrel_TonB_sf"/>
</dbReference>
<dbReference type="AlphaFoldDB" id="A0A3R5UWV5"/>
<dbReference type="EMBL" id="CP035107">
    <property type="protein sequence ID" value="QAR31727.1"/>
    <property type="molecule type" value="Genomic_DNA"/>
</dbReference>
<evidence type="ECO:0000313" key="4">
    <source>
        <dbReference type="EMBL" id="QAR31727.1"/>
    </source>
</evidence>
<reference evidence="4 5" key="1">
    <citation type="submission" date="2019-01" db="EMBL/GenBank/DDBJ databases">
        <title>Whole Genome of Ornithobacterium rhinotracheale FARPER-174b.</title>
        <authorList>
            <person name="Tataje-Lavanda L.A."/>
            <person name="Montalvan A."/>
            <person name="Montesinos R."/>
            <person name="Zimic M."/>
            <person name="Fernandez-Sanchez M."/>
            <person name="Fernandez-Diaz M."/>
        </authorList>
    </citation>
    <scope>NUCLEOTIDE SEQUENCE [LARGE SCALE GENOMIC DNA]</scope>
    <source>
        <strain evidence="4 5">FARPER-174b</strain>
    </source>
</reference>
<dbReference type="SUPFAM" id="SSF56935">
    <property type="entry name" value="Porins"/>
    <property type="match status" value="1"/>
</dbReference>
<dbReference type="SUPFAM" id="SSF49464">
    <property type="entry name" value="Carboxypeptidase regulatory domain-like"/>
    <property type="match status" value="1"/>
</dbReference>
<gene>
    <name evidence="4" type="ORF">EQP59_10440</name>
</gene>
<accession>A0A3R5UWV5</accession>
<proteinExistence type="predicted"/>
<evidence type="ECO:0000256" key="1">
    <source>
        <dbReference type="ARBA" id="ARBA00004442"/>
    </source>
</evidence>
<dbReference type="RefSeq" id="WP_128502166.1">
    <property type="nucleotide sequence ID" value="NZ_CP035107.1"/>
</dbReference>
<keyword evidence="2" id="KW-0472">Membrane</keyword>
<comment type="subcellular location">
    <subcellularLocation>
        <location evidence="1">Cell outer membrane</location>
    </subcellularLocation>
</comment>
<dbReference type="InterPro" id="IPR008969">
    <property type="entry name" value="CarboxyPept-like_regulatory"/>
</dbReference>
<dbReference type="Pfam" id="PF13620">
    <property type="entry name" value="CarboxypepD_reg"/>
    <property type="match status" value="1"/>
</dbReference>
<dbReference type="Gene3D" id="2.60.40.1120">
    <property type="entry name" value="Carboxypeptidase-like, regulatory domain"/>
    <property type="match status" value="1"/>
</dbReference>
<dbReference type="OrthoDB" id="1453181at2"/>
<evidence type="ECO:0000313" key="5">
    <source>
        <dbReference type="Proteomes" id="UP000287701"/>
    </source>
</evidence>
<name>A0A3R5UWV5_ORNRH</name>